<gene>
    <name evidence="3" type="ORF">SAMN05660657_04367</name>
</gene>
<proteinExistence type="predicted"/>
<dbReference type="InterPro" id="IPR020843">
    <property type="entry name" value="ER"/>
</dbReference>
<dbReference type="GO" id="GO:0016491">
    <property type="term" value="F:oxidoreductase activity"/>
    <property type="evidence" value="ECO:0007669"/>
    <property type="project" value="InterPro"/>
</dbReference>
<evidence type="ECO:0000256" key="1">
    <source>
        <dbReference type="ARBA" id="ARBA00022857"/>
    </source>
</evidence>
<dbReference type="OrthoDB" id="3727682at2"/>
<feature type="domain" description="Enoyl reductase (ER)" evidence="2">
    <location>
        <begin position="10"/>
        <end position="297"/>
    </location>
</feature>
<keyword evidence="4" id="KW-1185">Reference proteome</keyword>
<dbReference type="SUPFAM" id="SSF51735">
    <property type="entry name" value="NAD(P)-binding Rossmann-fold domains"/>
    <property type="match status" value="1"/>
</dbReference>
<accession>A0A1I7CDS7</accession>
<dbReference type="Gene3D" id="3.90.180.10">
    <property type="entry name" value="Medium-chain alcohol dehydrogenases, catalytic domain"/>
    <property type="match status" value="1"/>
</dbReference>
<reference evidence="4" key="1">
    <citation type="submission" date="2016-10" db="EMBL/GenBank/DDBJ databases">
        <authorList>
            <person name="Varghese N."/>
            <person name="Submissions S."/>
        </authorList>
    </citation>
    <scope>NUCLEOTIDE SEQUENCE [LARGE SCALE GENOMIC DNA]</scope>
    <source>
        <strain evidence="4">DSM 46136</strain>
    </source>
</reference>
<organism evidence="3 4">
    <name type="scientific">Geodermatophilus amargosae</name>
    <dbReference type="NCBI Taxonomy" id="1296565"/>
    <lineage>
        <taxon>Bacteria</taxon>
        <taxon>Bacillati</taxon>
        <taxon>Actinomycetota</taxon>
        <taxon>Actinomycetes</taxon>
        <taxon>Geodermatophilales</taxon>
        <taxon>Geodermatophilaceae</taxon>
        <taxon>Geodermatophilus</taxon>
    </lineage>
</organism>
<sequence>MRAVVYTQYGEPDVVGVAEVQEPHAGPGRVRIAVRAASVNPIDWKQVTGLMARGDRPDGPAVPGVDAAGIVDEVGEGLTGVQVGDPVFGLGRATAAEHAVLHAWAPKPPEVSFEVAAGLGVTGETAVRVLDLLNLDVGRTVVVDGASGGVGTVTVQVAVSRGLGVIGTSSPANADFVRSLGALPVPHGEGLADRVREIAPDGVDGGIDTAGRGSVRDLVALTGDPGKVVTIADFGAGELGVHVTTSSEGAVPRLAEVAGLVRQGRLQLPVAESYPLEQAAEAYRRSREGHVRGKLVLVP</sequence>
<dbReference type="InterPro" id="IPR013154">
    <property type="entry name" value="ADH-like_N"/>
</dbReference>
<dbReference type="STRING" id="1296565.SAMN05660657_04367"/>
<dbReference type="EMBL" id="FPBA01000020">
    <property type="protein sequence ID" value="SFT97571.1"/>
    <property type="molecule type" value="Genomic_DNA"/>
</dbReference>
<dbReference type="InterPro" id="IPR011032">
    <property type="entry name" value="GroES-like_sf"/>
</dbReference>
<dbReference type="Proteomes" id="UP000199546">
    <property type="component" value="Unassembled WGS sequence"/>
</dbReference>
<dbReference type="AlphaFoldDB" id="A0A1I7CDS7"/>
<dbReference type="CDD" id="cd05289">
    <property type="entry name" value="MDR_like_2"/>
    <property type="match status" value="1"/>
</dbReference>
<dbReference type="SMART" id="SM00829">
    <property type="entry name" value="PKS_ER"/>
    <property type="match status" value="1"/>
</dbReference>
<dbReference type="InterPro" id="IPR036291">
    <property type="entry name" value="NAD(P)-bd_dom_sf"/>
</dbReference>
<dbReference type="PANTHER" id="PTHR44154">
    <property type="entry name" value="QUINONE OXIDOREDUCTASE"/>
    <property type="match status" value="1"/>
</dbReference>
<evidence type="ECO:0000313" key="4">
    <source>
        <dbReference type="Proteomes" id="UP000199546"/>
    </source>
</evidence>
<dbReference type="SUPFAM" id="SSF50129">
    <property type="entry name" value="GroES-like"/>
    <property type="match status" value="1"/>
</dbReference>
<keyword evidence="1" id="KW-0521">NADP</keyword>
<dbReference type="RefSeq" id="WP_093582773.1">
    <property type="nucleotide sequence ID" value="NZ_FPBA01000020.1"/>
</dbReference>
<dbReference type="InterPro" id="IPR051603">
    <property type="entry name" value="Zinc-ADH_QOR/CCCR"/>
</dbReference>
<protein>
    <submittedName>
        <fullName evidence="3">NADPH:quinone reductase</fullName>
    </submittedName>
</protein>
<dbReference type="Pfam" id="PF13602">
    <property type="entry name" value="ADH_zinc_N_2"/>
    <property type="match status" value="1"/>
</dbReference>
<evidence type="ECO:0000259" key="2">
    <source>
        <dbReference type="SMART" id="SM00829"/>
    </source>
</evidence>
<dbReference type="Pfam" id="PF08240">
    <property type="entry name" value="ADH_N"/>
    <property type="match status" value="1"/>
</dbReference>
<evidence type="ECO:0000313" key="3">
    <source>
        <dbReference type="EMBL" id="SFT97571.1"/>
    </source>
</evidence>
<dbReference type="Gene3D" id="3.40.50.720">
    <property type="entry name" value="NAD(P)-binding Rossmann-like Domain"/>
    <property type="match status" value="1"/>
</dbReference>
<dbReference type="PANTHER" id="PTHR44154:SF1">
    <property type="entry name" value="QUINONE OXIDOREDUCTASE"/>
    <property type="match status" value="1"/>
</dbReference>
<name>A0A1I7CDS7_9ACTN</name>